<dbReference type="Proteomes" id="UP000064967">
    <property type="component" value="Chromosome"/>
</dbReference>
<name>A0A0K1PYU9_9BACT</name>
<dbReference type="EMBL" id="CP012333">
    <property type="protein sequence ID" value="AKU98672.1"/>
    <property type="molecule type" value="Genomic_DNA"/>
</dbReference>
<dbReference type="Gene3D" id="1.25.40.10">
    <property type="entry name" value="Tetratricopeptide repeat domain"/>
    <property type="match status" value="1"/>
</dbReference>
<dbReference type="KEGG" id="llu:AKJ09_05336"/>
<evidence type="ECO:0008006" key="3">
    <source>
        <dbReference type="Google" id="ProtNLM"/>
    </source>
</evidence>
<dbReference type="AlphaFoldDB" id="A0A0K1PYU9"/>
<dbReference type="InterPro" id="IPR011990">
    <property type="entry name" value="TPR-like_helical_dom_sf"/>
</dbReference>
<protein>
    <recommendedName>
        <fullName evidence="3">PEGA domain-containing protein</fullName>
    </recommendedName>
</protein>
<reference evidence="1 2" key="1">
    <citation type="submission" date="2015-08" db="EMBL/GenBank/DDBJ databases">
        <authorList>
            <person name="Babu N.S."/>
            <person name="Beckwith C.J."/>
            <person name="Beseler K.G."/>
            <person name="Brison A."/>
            <person name="Carone J.V."/>
            <person name="Caskin T.P."/>
            <person name="Diamond M."/>
            <person name="Durham M.E."/>
            <person name="Foxe J.M."/>
            <person name="Go M."/>
            <person name="Henderson B.A."/>
            <person name="Jones I.B."/>
            <person name="McGettigan J.A."/>
            <person name="Micheletti S.J."/>
            <person name="Nasrallah M.E."/>
            <person name="Ortiz D."/>
            <person name="Piller C.R."/>
            <person name="Privatt S.R."/>
            <person name="Schneider S.L."/>
            <person name="Sharp S."/>
            <person name="Smith T.C."/>
            <person name="Stanton J.D."/>
            <person name="Ullery H.E."/>
            <person name="Wilson R.J."/>
            <person name="Serrano M.G."/>
            <person name="Buck G."/>
            <person name="Lee V."/>
            <person name="Wang Y."/>
            <person name="Carvalho R."/>
            <person name="Voegtly L."/>
            <person name="Shi R."/>
            <person name="Duckworth R."/>
            <person name="Johnson A."/>
            <person name="Loviza R."/>
            <person name="Walstead R."/>
            <person name="Shah Z."/>
            <person name="Kiflezghi M."/>
            <person name="Wade K."/>
            <person name="Ball S.L."/>
            <person name="Bradley K.W."/>
            <person name="Asai D.J."/>
            <person name="Bowman C.A."/>
            <person name="Russell D.A."/>
            <person name="Pope W.H."/>
            <person name="Jacobs-Sera D."/>
            <person name="Hendrix R.W."/>
            <person name="Hatfull G.F."/>
        </authorList>
    </citation>
    <scope>NUCLEOTIDE SEQUENCE [LARGE SCALE GENOMIC DNA]</scope>
    <source>
        <strain evidence="1 2">DSM 27648</strain>
    </source>
</reference>
<dbReference type="SUPFAM" id="SSF48452">
    <property type="entry name" value="TPR-like"/>
    <property type="match status" value="1"/>
</dbReference>
<sequence length="499" mass="53508">MIHPLCFARSTFFPSKTRARAHRMVAALLLLVAWFALERTAVADEALAREHFRKGVALYDKKAYQPALDEFEIAYREKPSPGIKQNIALCLKGLQKPVQAATAFDEALAEGKDTLKPDTRAAIEQELAELSKIVATIRLDVVTVGDRKPVADAEISMGPDGSALSPIADWHRPIRVTPGIYVFRAHVPGYAEPPEKKLSLLAGSPVDAAFEVTKSGAVTLRSDVPSTVIRVDGTEVGRGTWSGTLVAGPHKAEFAASGYPTTIVPIVVIAGASVDYPVVMARPADLPPYYYAAPTQPPPVSLKKHYFVGMFSVDTETLRLSSALGELPEGRRRTFTGGSFGVRAGLRLSRFFAAELYADVGLATAKYQLPASNNNGESLVAQESETRLSQFQVTPLLRFSTAGKVRFTTATGVGVHGNSISASLVQTFPSRVDKDGSSLTASWLMDAGIQFDLGSIFLEGAGFVDVNGIGSVRDSEGHRLLLDSPAARLGARFGLGFSF</sequence>
<gene>
    <name evidence="1" type="ORF">AKJ09_05336</name>
</gene>
<evidence type="ECO:0000313" key="2">
    <source>
        <dbReference type="Proteomes" id="UP000064967"/>
    </source>
</evidence>
<dbReference type="RefSeq" id="WP_146649635.1">
    <property type="nucleotide sequence ID" value="NZ_CP012333.1"/>
</dbReference>
<accession>A0A0K1PYU9</accession>
<evidence type="ECO:0000313" key="1">
    <source>
        <dbReference type="EMBL" id="AKU98672.1"/>
    </source>
</evidence>
<organism evidence="1 2">
    <name type="scientific">Labilithrix luteola</name>
    <dbReference type="NCBI Taxonomy" id="1391654"/>
    <lineage>
        <taxon>Bacteria</taxon>
        <taxon>Pseudomonadati</taxon>
        <taxon>Myxococcota</taxon>
        <taxon>Polyangia</taxon>
        <taxon>Polyangiales</taxon>
        <taxon>Labilitrichaceae</taxon>
        <taxon>Labilithrix</taxon>
    </lineage>
</organism>
<proteinExistence type="predicted"/>
<keyword evidence="2" id="KW-1185">Reference proteome</keyword>
<dbReference type="STRING" id="1391654.AKJ09_05336"/>
<dbReference type="OrthoDB" id="5484597at2"/>